<dbReference type="SUPFAM" id="SSF46565">
    <property type="entry name" value="Chaperone J-domain"/>
    <property type="match status" value="1"/>
</dbReference>
<feature type="transmembrane region" description="Helical" evidence="1">
    <location>
        <begin position="131"/>
        <end position="154"/>
    </location>
</feature>
<accession>A0ABY5APZ6</accession>
<name>A0ABY5APZ6_9CYAN</name>
<keyword evidence="1" id="KW-0472">Membrane</keyword>
<proteinExistence type="predicted"/>
<protein>
    <submittedName>
        <fullName evidence="3">J domain-containing protein</fullName>
    </submittedName>
</protein>
<reference evidence="3" key="1">
    <citation type="submission" date="2022-06" db="EMBL/GenBank/DDBJ databases">
        <title>Genome sequence of Phormidium yuhuli AB48 isolated from an industrial photobioreactor environment.</title>
        <authorList>
            <person name="Qiu Y."/>
            <person name="Noonan A.J.C."/>
            <person name="Dofher K."/>
            <person name="Koch M."/>
            <person name="Kieft B."/>
            <person name="Lin X."/>
            <person name="Ziels R.M."/>
            <person name="Hallam S.J."/>
        </authorList>
    </citation>
    <scope>NUCLEOTIDE SEQUENCE</scope>
    <source>
        <strain evidence="3">AB48</strain>
    </source>
</reference>
<evidence type="ECO:0000256" key="1">
    <source>
        <dbReference type="SAM" id="Phobius"/>
    </source>
</evidence>
<dbReference type="PRINTS" id="PR00625">
    <property type="entry name" value="JDOMAIN"/>
</dbReference>
<dbReference type="InterPro" id="IPR036869">
    <property type="entry name" value="J_dom_sf"/>
</dbReference>
<dbReference type="InterPro" id="IPR018253">
    <property type="entry name" value="DnaJ_domain_CS"/>
</dbReference>
<keyword evidence="1" id="KW-0812">Transmembrane</keyword>
<dbReference type="PANTHER" id="PTHR44825">
    <property type="match status" value="1"/>
</dbReference>
<dbReference type="SMART" id="SM00271">
    <property type="entry name" value="DnaJ"/>
    <property type="match status" value="1"/>
</dbReference>
<keyword evidence="4" id="KW-1185">Reference proteome</keyword>
<dbReference type="PANTHER" id="PTHR44825:SF1">
    <property type="entry name" value="DNAJ HOMOLOG SUBFAMILY C MEMBER 4"/>
    <property type="match status" value="1"/>
</dbReference>
<evidence type="ECO:0000313" key="4">
    <source>
        <dbReference type="Proteomes" id="UP001056708"/>
    </source>
</evidence>
<dbReference type="PROSITE" id="PS50076">
    <property type="entry name" value="DNAJ_2"/>
    <property type="match status" value="1"/>
</dbReference>
<keyword evidence="1" id="KW-1133">Transmembrane helix</keyword>
<dbReference type="Proteomes" id="UP001056708">
    <property type="component" value="Chromosome"/>
</dbReference>
<evidence type="ECO:0000259" key="2">
    <source>
        <dbReference type="PROSITE" id="PS50076"/>
    </source>
</evidence>
<organism evidence="3 4">
    <name type="scientific">Phormidium yuhuli AB48</name>
    <dbReference type="NCBI Taxonomy" id="2940671"/>
    <lineage>
        <taxon>Bacteria</taxon>
        <taxon>Bacillati</taxon>
        <taxon>Cyanobacteriota</taxon>
        <taxon>Cyanophyceae</taxon>
        <taxon>Oscillatoriophycideae</taxon>
        <taxon>Oscillatoriales</taxon>
        <taxon>Oscillatoriaceae</taxon>
        <taxon>Phormidium</taxon>
        <taxon>Phormidium yuhuli</taxon>
    </lineage>
</organism>
<dbReference type="Pfam" id="PF00226">
    <property type="entry name" value="DnaJ"/>
    <property type="match status" value="1"/>
</dbReference>
<dbReference type="CDD" id="cd06257">
    <property type="entry name" value="DnaJ"/>
    <property type="match status" value="1"/>
</dbReference>
<gene>
    <name evidence="3" type="ORF">NEA10_00675</name>
</gene>
<dbReference type="PROSITE" id="PS00636">
    <property type="entry name" value="DNAJ_1"/>
    <property type="match status" value="1"/>
</dbReference>
<feature type="domain" description="J" evidence="2">
    <location>
        <begin position="23"/>
        <end position="89"/>
    </location>
</feature>
<evidence type="ECO:0000313" key="3">
    <source>
        <dbReference type="EMBL" id="USR91290.1"/>
    </source>
</evidence>
<dbReference type="EMBL" id="CP098611">
    <property type="protein sequence ID" value="USR91290.1"/>
    <property type="molecule type" value="Genomic_DNA"/>
</dbReference>
<dbReference type="InterPro" id="IPR001623">
    <property type="entry name" value="DnaJ_domain"/>
</dbReference>
<dbReference type="InterPro" id="IPR052763">
    <property type="entry name" value="DnaJ_C4"/>
</dbReference>
<dbReference type="RefSeq" id="WP_252663318.1">
    <property type="nucleotide sequence ID" value="NZ_CP098611.1"/>
</dbReference>
<dbReference type="Gene3D" id="1.10.287.110">
    <property type="entry name" value="DnaJ domain"/>
    <property type="match status" value="1"/>
</dbReference>
<sequence length="159" mass="17608">MTQHRAQPNSQTLQHRLAAIGKNYYGLLGLHPSASVIEIRQAYRQLSKRYHPDTTTLPPHIAKGKFQQLNEAYATLSNPERRAAYDLKIRYSRISVMQPTPPLNRPPGASGHSPNHAYLDPIDRPLSPGELFALLLMGASLLGCLLLAIGIAVWRGDPL</sequence>